<feature type="transmembrane region" description="Helical" evidence="7">
    <location>
        <begin position="80"/>
        <end position="102"/>
    </location>
</feature>
<evidence type="ECO:0000256" key="6">
    <source>
        <dbReference type="SAM" id="MobiDB-lite"/>
    </source>
</evidence>
<accession>A0AAN7B8U1</accession>
<dbReference type="InterPro" id="IPR049326">
    <property type="entry name" value="Rhodopsin_dom_fungi"/>
</dbReference>
<feature type="transmembrane region" description="Helical" evidence="7">
    <location>
        <begin position="207"/>
        <end position="229"/>
    </location>
</feature>
<evidence type="ECO:0000256" key="1">
    <source>
        <dbReference type="ARBA" id="ARBA00004141"/>
    </source>
</evidence>
<feature type="transmembrane region" description="Helical" evidence="7">
    <location>
        <begin position="157"/>
        <end position="187"/>
    </location>
</feature>
<evidence type="ECO:0000256" key="2">
    <source>
        <dbReference type="ARBA" id="ARBA00022692"/>
    </source>
</evidence>
<comment type="subcellular location">
    <subcellularLocation>
        <location evidence="1">Membrane</location>
        <topology evidence="1">Multi-pass membrane protein</topology>
    </subcellularLocation>
</comment>
<dbReference type="Proteomes" id="UP001301769">
    <property type="component" value="Unassembled WGS sequence"/>
</dbReference>
<evidence type="ECO:0000256" key="5">
    <source>
        <dbReference type="ARBA" id="ARBA00038359"/>
    </source>
</evidence>
<feature type="transmembrane region" description="Helical" evidence="7">
    <location>
        <begin position="47"/>
        <end position="68"/>
    </location>
</feature>
<dbReference type="Pfam" id="PF20684">
    <property type="entry name" value="Fung_rhodopsin"/>
    <property type="match status" value="1"/>
</dbReference>
<gene>
    <name evidence="9" type="ORF">QBC37DRAFT_421420</name>
</gene>
<evidence type="ECO:0000256" key="7">
    <source>
        <dbReference type="SAM" id="Phobius"/>
    </source>
</evidence>
<keyword evidence="3 7" id="KW-1133">Transmembrane helix</keyword>
<evidence type="ECO:0000259" key="8">
    <source>
        <dbReference type="Pfam" id="PF20684"/>
    </source>
</evidence>
<reference evidence="9" key="1">
    <citation type="journal article" date="2023" name="Mol. Phylogenet. Evol.">
        <title>Genome-scale phylogeny and comparative genomics of the fungal order Sordariales.</title>
        <authorList>
            <person name="Hensen N."/>
            <person name="Bonometti L."/>
            <person name="Westerberg I."/>
            <person name="Brannstrom I.O."/>
            <person name="Guillou S."/>
            <person name="Cros-Aarteil S."/>
            <person name="Calhoun S."/>
            <person name="Haridas S."/>
            <person name="Kuo A."/>
            <person name="Mondo S."/>
            <person name="Pangilinan J."/>
            <person name="Riley R."/>
            <person name="LaButti K."/>
            <person name="Andreopoulos B."/>
            <person name="Lipzen A."/>
            <person name="Chen C."/>
            <person name="Yan M."/>
            <person name="Daum C."/>
            <person name="Ng V."/>
            <person name="Clum A."/>
            <person name="Steindorff A."/>
            <person name="Ohm R.A."/>
            <person name="Martin F."/>
            <person name="Silar P."/>
            <person name="Natvig D.O."/>
            <person name="Lalanne C."/>
            <person name="Gautier V."/>
            <person name="Ament-Velasquez S.L."/>
            <person name="Kruys A."/>
            <person name="Hutchinson M.I."/>
            <person name="Powell A.J."/>
            <person name="Barry K."/>
            <person name="Miller A.N."/>
            <person name="Grigoriev I.V."/>
            <person name="Debuchy R."/>
            <person name="Gladieux P."/>
            <person name="Hiltunen Thoren M."/>
            <person name="Johannesson H."/>
        </authorList>
    </citation>
    <scope>NUCLEOTIDE SEQUENCE</scope>
    <source>
        <strain evidence="9">PSN293</strain>
    </source>
</reference>
<feature type="compositionally biased region" description="Acidic residues" evidence="6">
    <location>
        <begin position="558"/>
        <end position="571"/>
    </location>
</feature>
<comment type="caution">
    <text evidence="9">The sequence shown here is derived from an EMBL/GenBank/DDBJ whole genome shotgun (WGS) entry which is preliminary data.</text>
</comment>
<dbReference type="GO" id="GO:0016020">
    <property type="term" value="C:membrane"/>
    <property type="evidence" value="ECO:0007669"/>
    <property type="project" value="UniProtKB-SubCell"/>
</dbReference>
<name>A0AAN7B8U1_9PEZI</name>
<reference evidence="9" key="2">
    <citation type="submission" date="2023-05" db="EMBL/GenBank/DDBJ databases">
        <authorList>
            <consortium name="Lawrence Berkeley National Laboratory"/>
            <person name="Steindorff A."/>
            <person name="Hensen N."/>
            <person name="Bonometti L."/>
            <person name="Westerberg I."/>
            <person name="Brannstrom I.O."/>
            <person name="Guillou S."/>
            <person name="Cros-Aarteil S."/>
            <person name="Calhoun S."/>
            <person name="Haridas S."/>
            <person name="Kuo A."/>
            <person name="Mondo S."/>
            <person name="Pangilinan J."/>
            <person name="Riley R."/>
            <person name="Labutti K."/>
            <person name="Andreopoulos B."/>
            <person name="Lipzen A."/>
            <person name="Chen C."/>
            <person name="Yanf M."/>
            <person name="Daum C."/>
            <person name="Ng V."/>
            <person name="Clum A."/>
            <person name="Ohm R."/>
            <person name="Martin F."/>
            <person name="Silar P."/>
            <person name="Natvig D."/>
            <person name="Lalanne C."/>
            <person name="Gautier V."/>
            <person name="Ament-Velasquez S.L."/>
            <person name="Kruys A."/>
            <person name="Hutchinson M.I."/>
            <person name="Powell A.J."/>
            <person name="Barry K."/>
            <person name="Miller A.N."/>
            <person name="Grigoriev I.V."/>
            <person name="Debuchy R."/>
            <person name="Gladieux P."/>
            <person name="Thoren M.H."/>
            <person name="Johannesson H."/>
        </authorList>
    </citation>
    <scope>NUCLEOTIDE SEQUENCE</scope>
    <source>
        <strain evidence="9">PSN293</strain>
    </source>
</reference>
<protein>
    <recommendedName>
        <fullName evidence="8">Rhodopsin domain-containing protein</fullName>
    </recommendedName>
</protein>
<keyword evidence="2 7" id="KW-0812">Transmembrane</keyword>
<comment type="similarity">
    <text evidence="5">Belongs to the SAT4 family.</text>
</comment>
<proteinExistence type="inferred from homology"/>
<feature type="region of interest" description="Disordered" evidence="6">
    <location>
        <begin position="333"/>
        <end position="364"/>
    </location>
</feature>
<feature type="transmembrane region" description="Helical" evidence="7">
    <location>
        <begin position="241"/>
        <end position="262"/>
    </location>
</feature>
<feature type="region of interest" description="Disordered" evidence="6">
    <location>
        <begin position="490"/>
        <end position="587"/>
    </location>
</feature>
<evidence type="ECO:0000313" key="9">
    <source>
        <dbReference type="EMBL" id="KAK4214327.1"/>
    </source>
</evidence>
<dbReference type="EMBL" id="MU858095">
    <property type="protein sequence ID" value="KAK4214327.1"/>
    <property type="molecule type" value="Genomic_DNA"/>
</dbReference>
<dbReference type="PANTHER" id="PTHR33048">
    <property type="entry name" value="PTH11-LIKE INTEGRAL MEMBRANE PROTEIN (AFU_ORTHOLOGUE AFUA_5G11245)"/>
    <property type="match status" value="1"/>
</dbReference>
<dbReference type="InterPro" id="IPR052337">
    <property type="entry name" value="SAT4-like"/>
</dbReference>
<evidence type="ECO:0000256" key="4">
    <source>
        <dbReference type="ARBA" id="ARBA00023136"/>
    </source>
</evidence>
<feature type="transmembrane region" description="Helical" evidence="7">
    <location>
        <begin position="122"/>
        <end position="145"/>
    </location>
</feature>
<feature type="compositionally biased region" description="Polar residues" evidence="6">
    <location>
        <begin position="350"/>
        <end position="364"/>
    </location>
</feature>
<sequence length="587" mass="63803">MARHLHTREFEFNASSSEPFGPPNGTFNYTAIWGPITDHRPSRQPAIIASTVFALLVSVVFVILRFHTRRRLKIISPSDWAIILALICSGGVTASAIEQAFRGAGRHAWELDFFGLPALQRAAWYGMLFYGASLSFTRISILLLYRRIFTYDWAKRAIEVSLAVVSILGIWFVISVCTACVPLQAYWQWDLMFRPDGPKVTCLPYQIWWTNAALHLTSDLIIIALPMPILSTLKLPKRQKYALVGVFALGAFVCLISILRLIALIDITFNPGLDGSYTSADLIYWTAAEVNAAIVCACAMTLKPFVQRLFPKLLGGRSGRYGGGNGHSLPWITPITGTAGDGDENRTRTSHSGSQRRSSVRNSLRQSFSWGIGGKANSVRTSIHGGRGHARSGSGASDDVNFAFGSQAKRKGSHASSYSHGFGHGYGGRDLPRVEERELRGQKGREREFHYFGCEDLMYDYKSAAEVDPHLVDMGQRSDSVSTGVVVAAGRGADEGDDGDSLLNQDARPRTRGHGAEGGDLAAPPKAHLRLSIHVTRSVHVTKTPSSPVPPDSSSVDGGDEKDEKGLDDDGIPPGGLPSSTFGGRMG</sequence>
<keyword evidence="4 7" id="KW-0472">Membrane</keyword>
<evidence type="ECO:0000313" key="10">
    <source>
        <dbReference type="Proteomes" id="UP001301769"/>
    </source>
</evidence>
<dbReference type="AlphaFoldDB" id="A0AAN7B8U1"/>
<keyword evidence="10" id="KW-1185">Reference proteome</keyword>
<organism evidence="9 10">
    <name type="scientific">Rhypophila decipiens</name>
    <dbReference type="NCBI Taxonomy" id="261697"/>
    <lineage>
        <taxon>Eukaryota</taxon>
        <taxon>Fungi</taxon>
        <taxon>Dikarya</taxon>
        <taxon>Ascomycota</taxon>
        <taxon>Pezizomycotina</taxon>
        <taxon>Sordariomycetes</taxon>
        <taxon>Sordariomycetidae</taxon>
        <taxon>Sordariales</taxon>
        <taxon>Naviculisporaceae</taxon>
        <taxon>Rhypophila</taxon>
    </lineage>
</organism>
<feature type="domain" description="Rhodopsin" evidence="8">
    <location>
        <begin position="64"/>
        <end position="308"/>
    </location>
</feature>
<dbReference type="PANTHER" id="PTHR33048:SF47">
    <property type="entry name" value="INTEGRAL MEMBRANE PROTEIN-RELATED"/>
    <property type="match status" value="1"/>
</dbReference>
<evidence type="ECO:0000256" key="3">
    <source>
        <dbReference type="ARBA" id="ARBA00022989"/>
    </source>
</evidence>